<dbReference type="Proteomes" id="UP000619244">
    <property type="component" value="Unassembled WGS sequence"/>
</dbReference>
<protein>
    <submittedName>
        <fullName evidence="1">Uncharacterized protein</fullName>
    </submittedName>
</protein>
<name>A0A918NFV4_9ACTN</name>
<keyword evidence="2" id="KW-1185">Reference proteome</keyword>
<proteinExistence type="predicted"/>
<organism evidence="1 2">
    <name type="scientific">Streptomyces minutiscleroticus</name>
    <dbReference type="NCBI Taxonomy" id="68238"/>
    <lineage>
        <taxon>Bacteria</taxon>
        <taxon>Bacillati</taxon>
        <taxon>Actinomycetota</taxon>
        <taxon>Actinomycetes</taxon>
        <taxon>Kitasatosporales</taxon>
        <taxon>Streptomycetaceae</taxon>
        <taxon>Streptomyces</taxon>
    </lineage>
</organism>
<sequence length="130" mass="14412">MTAQMATRHPAAARPIRWAADAVAVLREGARLRLDYSARSLWSVDRTIQEIRRDGAPYDAVHTVLRCFGAYAGEVIARHTGGEWLETHLGLMLRTPDGRYWDPVVEARRCWSGDGSLHLLCREATAAAAA</sequence>
<reference evidence="1" key="1">
    <citation type="journal article" date="2014" name="Int. J. Syst. Evol. Microbiol.">
        <title>Complete genome sequence of Corynebacterium casei LMG S-19264T (=DSM 44701T), isolated from a smear-ripened cheese.</title>
        <authorList>
            <consortium name="US DOE Joint Genome Institute (JGI-PGF)"/>
            <person name="Walter F."/>
            <person name="Albersmeier A."/>
            <person name="Kalinowski J."/>
            <person name="Ruckert C."/>
        </authorList>
    </citation>
    <scope>NUCLEOTIDE SEQUENCE</scope>
    <source>
        <strain evidence="1">JCM 4790</strain>
    </source>
</reference>
<evidence type="ECO:0000313" key="2">
    <source>
        <dbReference type="Proteomes" id="UP000619244"/>
    </source>
</evidence>
<comment type="caution">
    <text evidence="1">The sequence shown here is derived from an EMBL/GenBank/DDBJ whole genome shotgun (WGS) entry which is preliminary data.</text>
</comment>
<reference evidence="1" key="2">
    <citation type="submission" date="2020-09" db="EMBL/GenBank/DDBJ databases">
        <authorList>
            <person name="Sun Q."/>
            <person name="Ohkuma M."/>
        </authorList>
    </citation>
    <scope>NUCLEOTIDE SEQUENCE</scope>
    <source>
        <strain evidence="1">JCM 4790</strain>
    </source>
</reference>
<dbReference type="AlphaFoldDB" id="A0A918NFV4"/>
<evidence type="ECO:0000313" key="1">
    <source>
        <dbReference type="EMBL" id="GGX67461.1"/>
    </source>
</evidence>
<dbReference type="EMBL" id="BMVU01000007">
    <property type="protein sequence ID" value="GGX67461.1"/>
    <property type="molecule type" value="Genomic_DNA"/>
</dbReference>
<gene>
    <name evidence="1" type="ORF">GCM10010358_22260</name>
</gene>
<accession>A0A918NFV4</accession>